<comment type="caution">
    <text evidence="1">The sequence shown here is derived from an EMBL/GenBank/DDBJ whole genome shotgun (WGS) entry which is preliminary data.</text>
</comment>
<accession>A0ACC2XR29</accession>
<evidence type="ECO:0000313" key="1">
    <source>
        <dbReference type="EMBL" id="KAJ9125820.1"/>
    </source>
</evidence>
<dbReference type="Proteomes" id="UP001234202">
    <property type="component" value="Unassembled WGS sequence"/>
</dbReference>
<organism evidence="1 2">
    <name type="scientific">Naganishia onofrii</name>
    <dbReference type="NCBI Taxonomy" id="1851511"/>
    <lineage>
        <taxon>Eukaryota</taxon>
        <taxon>Fungi</taxon>
        <taxon>Dikarya</taxon>
        <taxon>Basidiomycota</taxon>
        <taxon>Agaricomycotina</taxon>
        <taxon>Tremellomycetes</taxon>
        <taxon>Filobasidiales</taxon>
        <taxon>Filobasidiaceae</taxon>
        <taxon>Naganishia</taxon>
    </lineage>
</organism>
<reference evidence="1" key="1">
    <citation type="submission" date="2023-04" db="EMBL/GenBank/DDBJ databases">
        <title>Draft Genome sequencing of Naganishia species isolated from polar environments using Oxford Nanopore Technology.</title>
        <authorList>
            <person name="Leo P."/>
            <person name="Venkateswaran K."/>
        </authorList>
    </citation>
    <scope>NUCLEOTIDE SEQUENCE</scope>
    <source>
        <strain evidence="1">DBVPG 5303</strain>
    </source>
</reference>
<proteinExistence type="predicted"/>
<evidence type="ECO:0000313" key="2">
    <source>
        <dbReference type="Proteomes" id="UP001234202"/>
    </source>
</evidence>
<dbReference type="EMBL" id="JASBWV010000007">
    <property type="protein sequence ID" value="KAJ9125820.1"/>
    <property type="molecule type" value="Genomic_DNA"/>
</dbReference>
<name>A0ACC2XR29_9TREE</name>
<sequence length="218" mass="22280">MISPKLLVSPLSTASRKLMLILCNSSGQSSLEKAKAWVNELQRQANPNIVIALVGNKLDLITDGAVASTAAATEMQTETEAETATEGGEESVQDGHVNSDEETSGAQPETTTTPTAASGENLRQVTREEAEAYAKEAGGLLFFEASAKTGKGVQELFTEIAKNLPIESMMPKTPGTGGAASGTAANRRAAAAQGGNGGPGTKVNLTEGAANKARGGCC</sequence>
<protein>
    <submittedName>
        <fullName evidence="1">Uncharacterized protein</fullName>
    </submittedName>
</protein>
<keyword evidence="2" id="KW-1185">Reference proteome</keyword>
<gene>
    <name evidence="1" type="ORF">QFC24_002604</name>
</gene>